<evidence type="ECO:0000313" key="4">
    <source>
        <dbReference type="Proteomes" id="UP000002043"/>
    </source>
</evidence>
<organism evidence="3 4">
    <name type="scientific">Thermocrinis albus (strain DSM 14484 / JCM 11386 / HI 11/12)</name>
    <dbReference type="NCBI Taxonomy" id="638303"/>
    <lineage>
        <taxon>Bacteria</taxon>
        <taxon>Pseudomonadati</taxon>
        <taxon>Aquificota</taxon>
        <taxon>Aquificia</taxon>
        <taxon>Aquificales</taxon>
        <taxon>Aquificaceae</taxon>
        <taxon>Thermocrinis</taxon>
    </lineage>
</organism>
<dbReference type="EMBL" id="CP001931">
    <property type="protein sequence ID" value="ADC89893.1"/>
    <property type="molecule type" value="Genomic_DNA"/>
</dbReference>
<dbReference type="Pfam" id="PF01075">
    <property type="entry name" value="Glyco_transf_9"/>
    <property type="match status" value="1"/>
</dbReference>
<keyword evidence="2 3" id="KW-0808">Transferase</keyword>
<evidence type="ECO:0000313" key="3">
    <source>
        <dbReference type="EMBL" id="ADC89893.1"/>
    </source>
</evidence>
<reference evidence="4" key="1">
    <citation type="journal article" date="2010" name="Stand. Genomic Sci.">
        <title>Complete genome sequence of Thermocrinis albus type strain (HI 11/12T).</title>
        <authorList>
            <person name="Wirth R."/>
            <person name="Sikorski J."/>
            <person name="Brambilla E."/>
            <person name="Misra M."/>
            <person name="Lapidus A."/>
            <person name="Copeland A."/>
            <person name="Nolan M."/>
            <person name="Lucas S."/>
            <person name="Chen F."/>
            <person name="Tice H."/>
            <person name="Cheng J.F."/>
            <person name="Han C."/>
            <person name="Detter J.C."/>
            <person name="Tapia R."/>
            <person name="Bruce D."/>
            <person name="Goodwin L."/>
            <person name="Pitluck S."/>
            <person name="Pati A."/>
            <person name="Anderson I."/>
            <person name="Ivanova N."/>
            <person name="Mavromatis K."/>
            <person name="Mikhailova N."/>
            <person name="Chen A."/>
            <person name="Palaniappan K."/>
            <person name="Bilek Y."/>
            <person name="Hader T."/>
            <person name="Land M."/>
            <person name="Hauser L."/>
            <person name="Chang Y.J."/>
            <person name="Jeffries C.D."/>
            <person name="Tindall B.J."/>
            <person name="Rohde M."/>
            <person name="Goker M."/>
            <person name="Bristow J."/>
            <person name="Eisen J.A."/>
            <person name="Markowitz V."/>
            <person name="Hugenholtz P."/>
            <person name="Kyrpides N.C."/>
            <person name="Klenk H.P."/>
        </authorList>
    </citation>
    <scope>NUCLEOTIDE SEQUENCE [LARGE SCALE GENOMIC DNA]</scope>
    <source>
        <strain evidence="4">DSM 14484 / JCM 11386 / HI 11/12</strain>
    </source>
</reference>
<dbReference type="KEGG" id="tal:Thal_1261"/>
<dbReference type="CAZy" id="GT9">
    <property type="family name" value="Glycosyltransferase Family 9"/>
</dbReference>
<dbReference type="AlphaFoldDB" id="D3SMB3"/>
<protein>
    <submittedName>
        <fullName evidence="3">Glycosyl transferase family 9</fullName>
    </submittedName>
</protein>
<evidence type="ECO:0000256" key="1">
    <source>
        <dbReference type="ARBA" id="ARBA00022676"/>
    </source>
</evidence>
<dbReference type="PANTHER" id="PTHR30160">
    <property type="entry name" value="TETRAACYLDISACCHARIDE 4'-KINASE-RELATED"/>
    <property type="match status" value="1"/>
</dbReference>
<evidence type="ECO:0000256" key="2">
    <source>
        <dbReference type="ARBA" id="ARBA00022679"/>
    </source>
</evidence>
<dbReference type="CDD" id="cd03789">
    <property type="entry name" value="GT9_LPS_heptosyltransferase"/>
    <property type="match status" value="1"/>
</dbReference>
<dbReference type="InterPro" id="IPR051199">
    <property type="entry name" value="LPS_LOS_Heptosyltrfase"/>
</dbReference>
<name>D3SMB3_THEAH</name>
<dbReference type="Proteomes" id="UP000002043">
    <property type="component" value="Chromosome"/>
</dbReference>
<proteinExistence type="predicted"/>
<accession>D3SMB3</accession>
<dbReference type="GO" id="GO:0008713">
    <property type="term" value="F:ADP-heptose-lipopolysaccharide heptosyltransferase activity"/>
    <property type="evidence" value="ECO:0007669"/>
    <property type="project" value="TreeGrafter"/>
</dbReference>
<dbReference type="InterPro" id="IPR002201">
    <property type="entry name" value="Glyco_trans_9"/>
</dbReference>
<gene>
    <name evidence="3" type="ordered locus">Thal_1261</name>
</gene>
<dbReference type="HOGENOM" id="CLU_038371_3_0_0"/>
<dbReference type="GO" id="GO:0009244">
    <property type="term" value="P:lipopolysaccharide core region biosynthetic process"/>
    <property type="evidence" value="ECO:0007669"/>
    <property type="project" value="TreeGrafter"/>
</dbReference>
<keyword evidence="1" id="KW-0328">Glycosyltransferase</keyword>
<dbReference type="PANTHER" id="PTHR30160:SF1">
    <property type="entry name" value="LIPOPOLYSACCHARIDE 1,2-N-ACETYLGLUCOSAMINETRANSFERASE-RELATED"/>
    <property type="match status" value="1"/>
</dbReference>
<dbReference type="GO" id="GO:0005829">
    <property type="term" value="C:cytosol"/>
    <property type="evidence" value="ECO:0007669"/>
    <property type="project" value="TreeGrafter"/>
</dbReference>
<dbReference type="eggNOG" id="COG0859">
    <property type="taxonomic scope" value="Bacteria"/>
</dbReference>
<dbReference type="STRING" id="638303.Thal_1261"/>
<sequence length="312" mass="35462">MDKRALLLRFSSLGDVALVSCLFDPLLERGYRPFLLTYPPYGQIFADDDRVTVLEVKREELFSTRTLRKLTGFDLYIDLHSNPKTWLLQLMLRGRWLRYSKDSLRRRLAVWIPSFRKPYSVVKAYLKTLGTEEGRPLVKISEERLKRMRSTLGEGFITVGVGARYCKKRYPYFDKIAEILSSMGYRVIFVGDNTDAQLVKGWKGENLCGKLSLPDVMAVIKLSSLFVGNDSGLLHLARCVGTKAIQIYGGTHPTLGFSLEPTEGRFIIQGLSCQPCDIHGKGSCKYGTYQCLDIEPEKVVEVITELLHESFQ</sequence>
<dbReference type="OrthoDB" id="9760688at2"/>
<dbReference type="SUPFAM" id="SSF53756">
    <property type="entry name" value="UDP-Glycosyltransferase/glycogen phosphorylase"/>
    <property type="match status" value="1"/>
</dbReference>
<keyword evidence="4" id="KW-1185">Reference proteome</keyword>
<dbReference type="Gene3D" id="3.40.50.2000">
    <property type="entry name" value="Glycogen Phosphorylase B"/>
    <property type="match status" value="2"/>
</dbReference>